<reference evidence="9 10" key="1">
    <citation type="journal article" date="2022" name="Int. J. Syst. Evol. Microbiol.">
        <title>Noviherbaspirillum aridicola sp. nov., isolated from an arid soil in Pakistan.</title>
        <authorList>
            <person name="Khan I.U."/>
            <person name="Saqib M."/>
            <person name="Amin A."/>
            <person name="Hussain F."/>
            <person name="Li L."/>
            <person name="Liu Y.H."/>
            <person name="Fang B.Z."/>
            <person name="Ahmed I."/>
            <person name="Li W.J."/>
        </authorList>
    </citation>
    <scope>NUCLEOTIDE SEQUENCE [LARGE SCALE GENOMIC DNA]</scope>
    <source>
        <strain evidence="9 10">NCCP-691</strain>
    </source>
</reference>
<dbReference type="InterPro" id="IPR036291">
    <property type="entry name" value="NAD(P)-bd_dom_sf"/>
</dbReference>
<dbReference type="InterPro" id="IPR013752">
    <property type="entry name" value="KPA_reductase"/>
</dbReference>
<dbReference type="PANTHER" id="PTHR21708">
    <property type="entry name" value="PROBABLE 2-DEHYDROPANTOATE 2-REDUCTASE"/>
    <property type="match status" value="1"/>
</dbReference>
<comment type="catalytic activity">
    <reaction evidence="6">
        <text>(R)-pantoate + NADP(+) = 2-dehydropantoate + NADPH + H(+)</text>
        <dbReference type="Rhea" id="RHEA:16233"/>
        <dbReference type="ChEBI" id="CHEBI:11561"/>
        <dbReference type="ChEBI" id="CHEBI:15378"/>
        <dbReference type="ChEBI" id="CHEBI:15980"/>
        <dbReference type="ChEBI" id="CHEBI:57783"/>
        <dbReference type="ChEBI" id="CHEBI:58349"/>
        <dbReference type="EC" id="1.1.1.169"/>
    </reaction>
</comment>
<dbReference type="EC" id="1.1.1.169" evidence="2"/>
<keyword evidence="10" id="KW-1185">Reference proteome</keyword>
<sequence>MKIAVYGFGAVGGLIGARLALAGCEVTAIARGGTLEALRTHGARLQLQDGTRTAALRATADPASAGTQDLVILAVKATALPEVAAAIAPLIGPRTTILTAMNGVPWWFFGAHEGTLAGARLQSLDPDGALLQAIPVAQVVGCVVHLSSTCPEPGVVRPGFGNRLILGEPAGGRSGRVESLCTLLGKAGFEAEASADIRTDIWYKLWGNMTMNPVSALTGATADRILDDPLLRGFCLAAMAEAAAIGARIGCPITQSGDDRIAVTRKLGAFKTSMLQDAEAGKPLEIDALVGAVREIGELTGVPTPNIDALLGLVRLFARTRGLYR</sequence>
<evidence type="ECO:0000256" key="3">
    <source>
        <dbReference type="ARBA" id="ARBA00019465"/>
    </source>
</evidence>
<dbReference type="NCBIfam" id="NF005089">
    <property type="entry name" value="PRK06522.1-4"/>
    <property type="match status" value="1"/>
</dbReference>
<organism evidence="9 10">
    <name type="scientific">Noviherbaspirillum aridicola</name>
    <dbReference type="NCBI Taxonomy" id="2849687"/>
    <lineage>
        <taxon>Bacteria</taxon>
        <taxon>Pseudomonadati</taxon>
        <taxon>Pseudomonadota</taxon>
        <taxon>Betaproteobacteria</taxon>
        <taxon>Burkholderiales</taxon>
        <taxon>Oxalobacteraceae</taxon>
        <taxon>Noviherbaspirillum</taxon>
    </lineage>
</organism>
<gene>
    <name evidence="9" type="primary">panE-2</name>
    <name evidence="9" type="ORF">NCCP691_23300</name>
</gene>
<evidence type="ECO:0000256" key="1">
    <source>
        <dbReference type="ARBA" id="ARBA00004994"/>
    </source>
</evidence>
<comment type="caution">
    <text evidence="9">The sequence shown here is derived from an EMBL/GenBank/DDBJ whole genome shotgun (WGS) entry which is preliminary data.</text>
</comment>
<comment type="pathway">
    <text evidence="1">Cofactor biosynthesis; (R)-pantothenate biosynthesis; (R)-pantoate from 3-methyl-2-oxobutanoate: step 2/2.</text>
</comment>
<name>A0ABQ4Q5L5_9BURK</name>
<dbReference type="Proteomes" id="UP000887222">
    <property type="component" value="Unassembled WGS sequence"/>
</dbReference>
<dbReference type="Gene3D" id="3.40.50.720">
    <property type="entry name" value="NAD(P)-binding Rossmann-like Domain"/>
    <property type="match status" value="1"/>
</dbReference>
<dbReference type="EMBL" id="BPMK01000009">
    <property type="protein sequence ID" value="GIZ52316.1"/>
    <property type="molecule type" value="Genomic_DNA"/>
</dbReference>
<evidence type="ECO:0000313" key="10">
    <source>
        <dbReference type="Proteomes" id="UP000887222"/>
    </source>
</evidence>
<proteinExistence type="predicted"/>
<dbReference type="SUPFAM" id="SSF48179">
    <property type="entry name" value="6-phosphogluconate dehydrogenase C-terminal domain-like"/>
    <property type="match status" value="1"/>
</dbReference>
<evidence type="ECO:0000259" key="7">
    <source>
        <dbReference type="Pfam" id="PF02558"/>
    </source>
</evidence>
<feature type="domain" description="Ketopantoate reductase C-terminal" evidence="8">
    <location>
        <begin position="196"/>
        <end position="316"/>
    </location>
</feature>
<dbReference type="Pfam" id="PF08546">
    <property type="entry name" value="ApbA_C"/>
    <property type="match status" value="1"/>
</dbReference>
<keyword evidence="4" id="KW-0566">Pantothenate biosynthesis</keyword>
<dbReference type="InterPro" id="IPR051402">
    <property type="entry name" value="KPR-Related"/>
</dbReference>
<evidence type="ECO:0000256" key="5">
    <source>
        <dbReference type="ARBA" id="ARBA00032024"/>
    </source>
</evidence>
<dbReference type="RefSeq" id="WP_220808522.1">
    <property type="nucleotide sequence ID" value="NZ_BPMK01000009.1"/>
</dbReference>
<evidence type="ECO:0000256" key="4">
    <source>
        <dbReference type="ARBA" id="ARBA00022655"/>
    </source>
</evidence>
<evidence type="ECO:0000259" key="8">
    <source>
        <dbReference type="Pfam" id="PF08546"/>
    </source>
</evidence>
<dbReference type="Gene3D" id="1.10.1040.10">
    <property type="entry name" value="N-(1-d-carboxylethyl)-l-norvaline Dehydrogenase, domain 2"/>
    <property type="match status" value="1"/>
</dbReference>
<dbReference type="InterPro" id="IPR013328">
    <property type="entry name" value="6PGD_dom2"/>
</dbReference>
<dbReference type="PANTHER" id="PTHR21708:SF45">
    <property type="entry name" value="2-DEHYDROPANTOATE 2-REDUCTASE"/>
    <property type="match status" value="1"/>
</dbReference>
<evidence type="ECO:0000256" key="2">
    <source>
        <dbReference type="ARBA" id="ARBA00013014"/>
    </source>
</evidence>
<dbReference type="Pfam" id="PF02558">
    <property type="entry name" value="ApbA"/>
    <property type="match status" value="1"/>
</dbReference>
<accession>A0ABQ4Q5L5</accession>
<protein>
    <recommendedName>
        <fullName evidence="3">2-dehydropantoate 2-reductase</fullName>
        <ecNumber evidence="2">1.1.1.169</ecNumber>
    </recommendedName>
    <alternativeName>
        <fullName evidence="5">Ketopantoate reductase</fullName>
    </alternativeName>
</protein>
<dbReference type="SUPFAM" id="SSF51735">
    <property type="entry name" value="NAD(P)-binding Rossmann-fold domains"/>
    <property type="match status" value="1"/>
</dbReference>
<feature type="domain" description="Ketopantoate reductase N-terminal" evidence="7">
    <location>
        <begin position="3"/>
        <end position="157"/>
    </location>
</feature>
<evidence type="ECO:0000313" key="9">
    <source>
        <dbReference type="EMBL" id="GIZ52316.1"/>
    </source>
</evidence>
<dbReference type="InterPro" id="IPR008927">
    <property type="entry name" value="6-PGluconate_DH-like_C_sf"/>
</dbReference>
<dbReference type="InterPro" id="IPR013332">
    <property type="entry name" value="KPR_N"/>
</dbReference>
<evidence type="ECO:0000256" key="6">
    <source>
        <dbReference type="ARBA" id="ARBA00048793"/>
    </source>
</evidence>